<dbReference type="EMBL" id="CP116221">
    <property type="protein sequence ID" value="WCO00654.1"/>
    <property type="molecule type" value="Genomic_DNA"/>
</dbReference>
<accession>A0ABY7RU76</accession>
<evidence type="ECO:0000313" key="2">
    <source>
        <dbReference type="EMBL" id="WCO00654.1"/>
    </source>
</evidence>
<keyword evidence="3" id="KW-1185">Reference proteome</keyword>
<name>A0ABY7RU76_9FLAO</name>
<keyword evidence="1" id="KW-0472">Membrane</keyword>
<evidence type="ECO:0000313" key="3">
    <source>
        <dbReference type="Proteomes" id="UP001202717"/>
    </source>
</evidence>
<organism evidence="2 3">
    <name type="scientific">Psychroserpens ponticola</name>
    <dbReference type="NCBI Taxonomy" id="2932268"/>
    <lineage>
        <taxon>Bacteria</taxon>
        <taxon>Pseudomonadati</taxon>
        <taxon>Bacteroidota</taxon>
        <taxon>Flavobacteriia</taxon>
        <taxon>Flavobacteriales</taxon>
        <taxon>Flavobacteriaceae</taxon>
        <taxon>Psychroserpens</taxon>
    </lineage>
</organism>
<dbReference type="Proteomes" id="UP001202717">
    <property type="component" value="Chromosome"/>
</dbReference>
<reference evidence="2 3" key="1">
    <citation type="submission" date="2023-01" db="EMBL/GenBank/DDBJ databases">
        <title>Psychroserpens ponticola sp. nov., isolated from seawater.</title>
        <authorList>
            <person name="Kristyanto S."/>
            <person name="Jung J."/>
            <person name="Kim J.M."/>
            <person name="Jeon C.O."/>
        </authorList>
    </citation>
    <scope>NUCLEOTIDE SEQUENCE [LARGE SCALE GENOMIC DNA]</scope>
    <source>
        <strain evidence="2 3">MSW6</strain>
    </source>
</reference>
<gene>
    <name evidence="2" type="ORF">MUN68_011310</name>
</gene>
<sequence length="104" mass="12032">MKIYNNIQDKIDDVLNSVDAVNDVKVSPFFKDKAMQRLFTEKDKSQAKVWSWFSPQLQLVTLMVFVVLNVFAMTQLDSNTSSEEIDEFAQTYSLTSTDYQSIFN</sequence>
<dbReference type="RefSeq" id="WP_249996178.1">
    <property type="nucleotide sequence ID" value="NZ_CP116221.1"/>
</dbReference>
<feature type="transmembrane region" description="Helical" evidence="1">
    <location>
        <begin position="49"/>
        <end position="72"/>
    </location>
</feature>
<keyword evidence="1" id="KW-0812">Transmembrane</keyword>
<keyword evidence="1" id="KW-1133">Transmembrane helix</keyword>
<evidence type="ECO:0000256" key="1">
    <source>
        <dbReference type="SAM" id="Phobius"/>
    </source>
</evidence>
<proteinExistence type="predicted"/>
<protein>
    <submittedName>
        <fullName evidence="2">Uncharacterized protein</fullName>
    </submittedName>
</protein>